<dbReference type="EMBL" id="JAEKNR010000101">
    <property type="protein sequence ID" value="MBJ7598288.1"/>
    <property type="molecule type" value="Genomic_DNA"/>
</dbReference>
<reference evidence="2" key="1">
    <citation type="submission" date="2020-10" db="EMBL/GenBank/DDBJ databases">
        <title>Ca. Dormibacterota MAGs.</title>
        <authorList>
            <person name="Montgomery K."/>
        </authorList>
    </citation>
    <scope>NUCLEOTIDE SEQUENCE [LARGE SCALE GENOMIC DNA]</scope>
    <source>
        <strain evidence="2">SC8812_S17_10</strain>
    </source>
</reference>
<accession>A0A934K7W6</accession>
<dbReference type="InterPro" id="IPR051260">
    <property type="entry name" value="Diverse_substr_monoxygenases"/>
</dbReference>
<dbReference type="InterPro" id="IPR011251">
    <property type="entry name" value="Luciferase-like_dom"/>
</dbReference>
<name>A0A934K7W6_9BACT</name>
<evidence type="ECO:0000313" key="2">
    <source>
        <dbReference type="EMBL" id="MBJ7598288.1"/>
    </source>
</evidence>
<dbReference type="GO" id="GO:0016705">
    <property type="term" value="F:oxidoreductase activity, acting on paired donors, with incorporation or reduction of molecular oxygen"/>
    <property type="evidence" value="ECO:0007669"/>
    <property type="project" value="InterPro"/>
</dbReference>
<proteinExistence type="predicted"/>
<evidence type="ECO:0000259" key="1">
    <source>
        <dbReference type="Pfam" id="PF00296"/>
    </source>
</evidence>
<comment type="caution">
    <text evidence="2">The sequence shown here is derived from an EMBL/GenBank/DDBJ whole genome shotgun (WGS) entry which is preliminary data.</text>
</comment>
<dbReference type="AlphaFoldDB" id="A0A934K7W6"/>
<organism evidence="2 3">
    <name type="scientific">Candidatus Nephthysia bennettiae</name>
    <dbReference type="NCBI Taxonomy" id="3127016"/>
    <lineage>
        <taxon>Bacteria</taxon>
        <taxon>Bacillati</taxon>
        <taxon>Candidatus Dormiibacterota</taxon>
        <taxon>Candidatus Dormibacteria</taxon>
        <taxon>Candidatus Dormibacterales</taxon>
        <taxon>Candidatus Dormibacteraceae</taxon>
        <taxon>Candidatus Nephthysia</taxon>
    </lineage>
</organism>
<dbReference type="InterPro" id="IPR036661">
    <property type="entry name" value="Luciferase-like_sf"/>
</dbReference>
<dbReference type="Proteomes" id="UP000612893">
    <property type="component" value="Unassembled WGS sequence"/>
</dbReference>
<dbReference type="Pfam" id="PF00296">
    <property type="entry name" value="Bac_luciferase"/>
    <property type="match status" value="1"/>
</dbReference>
<dbReference type="RefSeq" id="WP_338201165.1">
    <property type="nucleotide sequence ID" value="NZ_JAEKNR010000101.1"/>
</dbReference>
<evidence type="ECO:0000313" key="3">
    <source>
        <dbReference type="Proteomes" id="UP000612893"/>
    </source>
</evidence>
<sequence length="289" mass="30721">MKIGIGIPNSIPGGEGRLLLDWARRADALGFSALSTIGRVAYPTYEELVTLAAAAGATERIGLLTGVLLTPTRDPVLLAKAAASPDQLSGGRFVLGMCVGGRGDDFEATGRSMSDRGKRFDRDLELMHRAWRGEPVAGSPRPVTPAPVNGDSVPVLIGGQAPQAIQRAARWGIGWMSGGGGPQWAAGTFDQVRAAWREAGRQGEPELKALQYVALGPRAQSGRDYLEDYYGEVVERIWPTVPLDADGVREAVRAFEEIGTTELFFSPTIVSLEQVELLAEAALSPAGQV</sequence>
<dbReference type="Gene3D" id="3.20.20.30">
    <property type="entry name" value="Luciferase-like domain"/>
    <property type="match status" value="1"/>
</dbReference>
<dbReference type="SUPFAM" id="SSF51679">
    <property type="entry name" value="Bacterial luciferase-like"/>
    <property type="match status" value="1"/>
</dbReference>
<protein>
    <submittedName>
        <fullName evidence="2">LLM class flavin-dependent oxidoreductase</fullName>
    </submittedName>
</protein>
<dbReference type="PANTHER" id="PTHR30011">
    <property type="entry name" value="ALKANESULFONATE MONOOXYGENASE-RELATED"/>
    <property type="match status" value="1"/>
</dbReference>
<dbReference type="PANTHER" id="PTHR30011:SF32">
    <property type="entry name" value="CONSERVED PROTEIN"/>
    <property type="match status" value="1"/>
</dbReference>
<gene>
    <name evidence="2" type="ORF">JF922_09410</name>
</gene>
<keyword evidence="3" id="KW-1185">Reference proteome</keyword>
<feature type="domain" description="Luciferase-like" evidence="1">
    <location>
        <begin position="16"/>
        <end position="233"/>
    </location>
</feature>